<proteinExistence type="predicted"/>
<evidence type="ECO:0000313" key="3">
    <source>
        <dbReference type="Proteomes" id="UP001230978"/>
    </source>
</evidence>
<dbReference type="EMBL" id="CP124535">
    <property type="protein sequence ID" value="WGV14635.1"/>
    <property type="molecule type" value="Genomic_DNA"/>
</dbReference>
<name>A0ABY8Q2R3_9RHOB</name>
<dbReference type="CDD" id="cd00081">
    <property type="entry name" value="Hint"/>
    <property type="match status" value="1"/>
</dbReference>
<dbReference type="SUPFAM" id="SSF51294">
    <property type="entry name" value="Hedgehog/intein (Hint) domain"/>
    <property type="match status" value="1"/>
</dbReference>
<dbReference type="RefSeq" id="WP_281463758.1">
    <property type="nucleotide sequence ID" value="NZ_CP124535.1"/>
</dbReference>
<reference evidence="2 3" key="1">
    <citation type="submission" date="2023-04" db="EMBL/GenBank/DDBJ databases">
        <title>YMD61, complete Genome.</title>
        <authorList>
            <person name="Zhang J."/>
        </authorList>
    </citation>
    <scope>NUCLEOTIDE SEQUENCE [LARGE SCALE GENOMIC DNA]</scope>
    <source>
        <strain evidence="2 3">YMD61</strain>
    </source>
</reference>
<dbReference type="InterPro" id="IPR036844">
    <property type="entry name" value="Hint_dom_sf"/>
</dbReference>
<accession>A0ABY8Q2R3</accession>
<organism evidence="2 3">
    <name type="scientific">Fuscovulum ytuae</name>
    <dbReference type="NCBI Taxonomy" id="3042299"/>
    <lineage>
        <taxon>Bacteria</taxon>
        <taxon>Pseudomonadati</taxon>
        <taxon>Pseudomonadota</taxon>
        <taxon>Alphaproteobacteria</taxon>
        <taxon>Rhodobacterales</taxon>
        <taxon>Paracoccaceae</taxon>
        <taxon>Fuscovulum</taxon>
    </lineage>
</organism>
<evidence type="ECO:0000259" key="1">
    <source>
        <dbReference type="Pfam" id="PF13403"/>
    </source>
</evidence>
<dbReference type="Proteomes" id="UP001230978">
    <property type="component" value="Chromosome"/>
</dbReference>
<evidence type="ECO:0000313" key="2">
    <source>
        <dbReference type="EMBL" id="WGV14635.1"/>
    </source>
</evidence>
<dbReference type="Gene3D" id="2.170.16.10">
    <property type="entry name" value="Hedgehog/Intein (Hint) domain"/>
    <property type="match status" value="1"/>
</dbReference>
<feature type="domain" description="Hedgehog/Intein (Hint)" evidence="1">
    <location>
        <begin position="161"/>
        <end position="307"/>
    </location>
</feature>
<sequence length="358" mass="38707">MITGSRGTFVISWTQTEVDGVAGAAIDLLTVGAAWRWTGSAVRVDGAADLLLLEAAEGAAEIRKRAARMVRRLIGTAIGRATEADEELSDEDEDEVPDQGFIVTDGVTSYALTIIPVPDSGTRLLMILGEVPPANRDLWVVRTSIDRARVAAGGREGGGVICFTPGTRIATPEGPKLIQALRPGDLVLTKDDGPQEVLWMGHRRMSGARLYAMPHLRPIRFRAGAMGLDLPEPDLIVSPAHRMLVKGAAAQALFGTAEVLVRAEDLINDNSIMVDLALREVTYVHILLERHNVVFANGIETESFHPSNTALEMIDSGQRAELQRMVPGIERRPDAYGDYARRNLSASEAALLRHDIAA</sequence>
<dbReference type="Pfam" id="PF13403">
    <property type="entry name" value="Hint_2"/>
    <property type="match status" value="1"/>
</dbReference>
<dbReference type="InterPro" id="IPR028992">
    <property type="entry name" value="Hedgehog/Intein_dom"/>
</dbReference>
<gene>
    <name evidence="2" type="ORF">QF092_09995</name>
</gene>
<keyword evidence="3" id="KW-1185">Reference proteome</keyword>
<protein>
    <submittedName>
        <fullName evidence="2">Hint domain-containing protein</fullName>
    </submittedName>
</protein>